<organism evidence="3 4">
    <name type="scientific">Leptothrix cholodnii (strain ATCC 51168 / LMG 8142 / SP-6)</name>
    <name type="common">Leptothrix discophora (strain SP-6)</name>
    <dbReference type="NCBI Taxonomy" id="395495"/>
    <lineage>
        <taxon>Bacteria</taxon>
        <taxon>Pseudomonadati</taxon>
        <taxon>Pseudomonadota</taxon>
        <taxon>Betaproteobacteria</taxon>
        <taxon>Burkholderiales</taxon>
        <taxon>Sphaerotilaceae</taxon>
        <taxon>Leptothrix</taxon>
    </lineage>
</organism>
<dbReference type="RefSeq" id="WP_012349151.1">
    <property type="nucleotide sequence ID" value="NC_010524.1"/>
</dbReference>
<evidence type="ECO:0000256" key="1">
    <source>
        <dbReference type="ARBA" id="ARBA00006817"/>
    </source>
</evidence>
<name>B1XXU1_LEPCP</name>
<dbReference type="EMBL" id="CP001013">
    <property type="protein sequence ID" value="ACB36410.1"/>
    <property type="molecule type" value="Genomic_DNA"/>
</dbReference>
<dbReference type="KEGG" id="lch:Lcho_4159"/>
<dbReference type="HOGENOM" id="CLU_899479_0_0_4"/>
<accession>B1XXU1</accession>
<dbReference type="SUPFAM" id="SSF55961">
    <property type="entry name" value="Bet v1-like"/>
    <property type="match status" value="2"/>
</dbReference>
<dbReference type="InterPro" id="IPR013538">
    <property type="entry name" value="ASHA1/2-like_C"/>
</dbReference>
<reference evidence="3 4" key="1">
    <citation type="submission" date="2008-03" db="EMBL/GenBank/DDBJ databases">
        <title>Complete sequence of Leptothrix cholodnii SP-6.</title>
        <authorList>
            <consortium name="US DOE Joint Genome Institute"/>
            <person name="Copeland A."/>
            <person name="Lucas S."/>
            <person name="Lapidus A."/>
            <person name="Glavina del Rio T."/>
            <person name="Dalin E."/>
            <person name="Tice H."/>
            <person name="Bruce D."/>
            <person name="Goodwin L."/>
            <person name="Pitluck S."/>
            <person name="Chertkov O."/>
            <person name="Brettin T."/>
            <person name="Detter J.C."/>
            <person name="Han C."/>
            <person name="Kuske C.R."/>
            <person name="Schmutz J."/>
            <person name="Larimer F."/>
            <person name="Land M."/>
            <person name="Hauser L."/>
            <person name="Kyrpides N."/>
            <person name="Lykidis A."/>
            <person name="Emerson D."/>
            <person name="Richardson P."/>
        </authorList>
    </citation>
    <scope>NUCLEOTIDE SEQUENCE [LARGE SCALE GENOMIC DNA]</scope>
    <source>
        <strain evidence="4">ATCC 51168 / LMG 8142 / SP-6</strain>
    </source>
</reference>
<evidence type="ECO:0000259" key="2">
    <source>
        <dbReference type="Pfam" id="PF08327"/>
    </source>
</evidence>
<proteinExistence type="inferred from homology"/>
<feature type="domain" description="Activator of Hsp90 ATPase homologue 1/2-like C-terminal" evidence="2">
    <location>
        <begin position="15"/>
        <end position="146"/>
    </location>
</feature>
<dbReference type="STRING" id="395495.Lcho_4159"/>
<protein>
    <submittedName>
        <fullName evidence="3">Activator of Hsp90 ATPase 1 family protein</fullName>
    </submittedName>
</protein>
<feature type="domain" description="Activator of Hsp90 ATPase homologue 1/2-like C-terminal" evidence="2">
    <location>
        <begin position="162"/>
        <end position="288"/>
    </location>
</feature>
<dbReference type="AlphaFoldDB" id="B1XXU1"/>
<sequence>MTDNKRIQFVIDIAAPVPVVFGTMLDPQAYRDWTTAFAEGSYYTGSWQQGQPIRFMAPTGDGMVSEIAEHRIDEFTSIRHLGTIVDGVEDTTSESVRAWAPAYENYTFTATAHGTRLVVDQDVTEAFEPYVAQAWPKALQRLKVLCETAPAARSFIHSRLIDATPAQVFDAFSHPERLARWWGPDGFSSTFERFDLRAGGAWQFVMHGPDGARYLNTNVFTRVEPPDRVEIEHLSEDHHFILEITFSGQGNQTLVGWRQTFDSVAHRQLIAPWVEPANEQNLDRLQREVARFKPT</sequence>
<gene>
    <name evidence="3" type="ordered locus">Lcho_4159</name>
</gene>
<keyword evidence="4" id="KW-1185">Reference proteome</keyword>
<evidence type="ECO:0000313" key="3">
    <source>
        <dbReference type="EMBL" id="ACB36410.1"/>
    </source>
</evidence>
<dbReference type="eggNOG" id="COG3832">
    <property type="taxonomic scope" value="Bacteria"/>
</dbReference>
<evidence type="ECO:0000313" key="4">
    <source>
        <dbReference type="Proteomes" id="UP000001693"/>
    </source>
</evidence>
<dbReference type="Proteomes" id="UP000001693">
    <property type="component" value="Chromosome"/>
</dbReference>
<comment type="similarity">
    <text evidence="1">Belongs to the AHA1 family.</text>
</comment>
<dbReference type="InterPro" id="IPR023393">
    <property type="entry name" value="START-like_dom_sf"/>
</dbReference>
<dbReference type="Gene3D" id="3.30.530.20">
    <property type="match status" value="2"/>
</dbReference>
<dbReference type="Pfam" id="PF08327">
    <property type="entry name" value="AHSA1"/>
    <property type="match status" value="2"/>
</dbReference>
<dbReference type="CDD" id="cd08894">
    <property type="entry name" value="SRPBCC_CalC_Aha1-like_1"/>
    <property type="match status" value="1"/>
</dbReference>